<dbReference type="Proteomes" id="UP000033393">
    <property type="component" value="Unassembled WGS sequence"/>
</dbReference>
<dbReference type="InterPro" id="IPR050267">
    <property type="entry name" value="Anti-sigma-factor_SerPK"/>
</dbReference>
<dbReference type="InterPro" id="IPR036513">
    <property type="entry name" value="STAS_dom_sf"/>
</dbReference>
<dbReference type="EMBL" id="JYJG01000442">
    <property type="protein sequence ID" value="KJK35384.1"/>
    <property type="molecule type" value="Genomic_DNA"/>
</dbReference>
<dbReference type="Pfam" id="PF02518">
    <property type="entry name" value="HATPase_c"/>
    <property type="match status" value="1"/>
</dbReference>
<accession>A0A0F0GCQ2</accession>
<dbReference type="AlphaFoldDB" id="A0A0F0GCQ2"/>
<dbReference type="Gene3D" id="3.30.565.10">
    <property type="entry name" value="Histidine kinase-like ATPase, C-terminal domain"/>
    <property type="match status" value="1"/>
</dbReference>
<keyword evidence="1" id="KW-0723">Serine/threonine-protein kinase</keyword>
<proteinExistence type="predicted"/>
<name>A0A0F0GCQ2_LENAE</name>
<dbReference type="PANTHER" id="PTHR35526">
    <property type="entry name" value="ANTI-SIGMA-F FACTOR RSBW-RELATED"/>
    <property type="match status" value="1"/>
</dbReference>
<comment type="caution">
    <text evidence="3">The sequence shown here is derived from an EMBL/GenBank/DDBJ whole genome shotgun (WGS) entry which is preliminary data.</text>
</comment>
<dbReference type="InterPro" id="IPR036890">
    <property type="entry name" value="HATPase_C_sf"/>
</dbReference>
<reference evidence="3 4" key="1">
    <citation type="submission" date="2015-02" db="EMBL/GenBank/DDBJ databases">
        <authorList>
            <person name="Ju K.-S."/>
            <person name="Doroghazi J.R."/>
            <person name="Metcalf W."/>
        </authorList>
    </citation>
    <scope>NUCLEOTIDE SEQUENCE [LARGE SCALE GENOMIC DNA]</scope>
    <source>
        <strain evidence="3 4">NRRL B-16140</strain>
    </source>
</reference>
<evidence type="ECO:0000259" key="2">
    <source>
        <dbReference type="Pfam" id="PF02518"/>
    </source>
</evidence>
<keyword evidence="1" id="KW-0808">Transferase</keyword>
<feature type="domain" description="Histidine kinase/HSP90-like ATPase" evidence="2">
    <location>
        <begin position="143"/>
        <end position="227"/>
    </location>
</feature>
<evidence type="ECO:0000256" key="1">
    <source>
        <dbReference type="ARBA" id="ARBA00022527"/>
    </source>
</evidence>
<dbReference type="SUPFAM" id="SSF55874">
    <property type="entry name" value="ATPase domain of HSP90 chaperone/DNA topoisomerase II/histidine kinase"/>
    <property type="match status" value="1"/>
</dbReference>
<dbReference type="CDD" id="cd16936">
    <property type="entry name" value="HATPase_RsbW-like"/>
    <property type="match status" value="1"/>
</dbReference>
<organism evidence="3 4">
    <name type="scientific">Lentzea aerocolonigenes</name>
    <name type="common">Lechevalieria aerocolonigenes</name>
    <name type="synonym">Saccharothrix aerocolonigenes</name>
    <dbReference type="NCBI Taxonomy" id="68170"/>
    <lineage>
        <taxon>Bacteria</taxon>
        <taxon>Bacillati</taxon>
        <taxon>Actinomycetota</taxon>
        <taxon>Actinomycetes</taxon>
        <taxon>Pseudonocardiales</taxon>
        <taxon>Pseudonocardiaceae</taxon>
        <taxon>Lentzea</taxon>
    </lineage>
</organism>
<dbReference type="PANTHER" id="PTHR35526:SF3">
    <property type="entry name" value="ANTI-SIGMA-F FACTOR RSBW"/>
    <property type="match status" value="1"/>
</dbReference>
<sequence>MVATPVGRLDLSTYAALRDGLLKCVVDTPAALVVRLGPGFECASLTMLAVFDAVWMRVTQWPDIPMVLVTETEKHRHELRRCGVTKYIPAVGDLAAALEAARRPPPRRYRRLSLPQSPAAPMLAREAVREACAQWDLPRLSDDAVLVVSELVENAVRHARSAPVLRIELRPSGLSLAVQDDDPAPPTLFDAPVDAGGHRGVQLVDRICRAWGCTESSDGGKIVWAVLGQRKDE</sequence>
<keyword evidence="4" id="KW-1185">Reference proteome</keyword>
<evidence type="ECO:0000313" key="3">
    <source>
        <dbReference type="EMBL" id="KJK35384.1"/>
    </source>
</evidence>
<dbReference type="InterPro" id="IPR003594">
    <property type="entry name" value="HATPase_dom"/>
</dbReference>
<gene>
    <name evidence="3" type="ORF">UK23_42920</name>
</gene>
<dbReference type="PATRIC" id="fig|68170.10.peg.1693"/>
<evidence type="ECO:0000313" key="4">
    <source>
        <dbReference type="Proteomes" id="UP000033393"/>
    </source>
</evidence>
<protein>
    <recommendedName>
        <fullName evidence="2">Histidine kinase/HSP90-like ATPase domain-containing protein</fullName>
    </recommendedName>
</protein>
<dbReference type="Gene3D" id="3.30.750.24">
    <property type="entry name" value="STAS domain"/>
    <property type="match status" value="1"/>
</dbReference>
<dbReference type="GO" id="GO:0004674">
    <property type="term" value="F:protein serine/threonine kinase activity"/>
    <property type="evidence" value="ECO:0007669"/>
    <property type="project" value="UniProtKB-KW"/>
</dbReference>
<keyword evidence="1" id="KW-0418">Kinase</keyword>